<dbReference type="AlphaFoldDB" id="A0A183K7D4"/>
<evidence type="ECO:0000313" key="3">
    <source>
        <dbReference type="WBParaSite" id="SCUD_0001091101-mRNA-1"/>
    </source>
</evidence>
<dbReference type="WBParaSite" id="SCUD_0001091101-mRNA-1">
    <property type="protein sequence ID" value="SCUD_0001091101-mRNA-1"/>
    <property type="gene ID" value="SCUD_0001091101"/>
</dbReference>
<keyword evidence="2" id="KW-1185">Reference proteome</keyword>
<dbReference type="Proteomes" id="UP000279833">
    <property type="component" value="Unassembled WGS sequence"/>
</dbReference>
<sequence>MMNGFKKRGLAISGLLTSLGSDLPALLTAVTRNSYSSPSFRSTLAAGSETSFTVSHLFLLFALASRIYFNTGAPLSRLGGSHFNFA</sequence>
<name>A0A183K7D4_9TREM</name>
<proteinExistence type="predicted"/>
<reference evidence="1 2" key="2">
    <citation type="submission" date="2018-11" db="EMBL/GenBank/DDBJ databases">
        <authorList>
            <consortium name="Pathogen Informatics"/>
        </authorList>
    </citation>
    <scope>NUCLEOTIDE SEQUENCE [LARGE SCALE GENOMIC DNA]</scope>
    <source>
        <strain evidence="1">Dakar</strain>
        <strain evidence="2">Dakar, Senegal</strain>
    </source>
</reference>
<organism evidence="3">
    <name type="scientific">Schistosoma curassoni</name>
    <dbReference type="NCBI Taxonomy" id="6186"/>
    <lineage>
        <taxon>Eukaryota</taxon>
        <taxon>Metazoa</taxon>
        <taxon>Spiralia</taxon>
        <taxon>Lophotrochozoa</taxon>
        <taxon>Platyhelminthes</taxon>
        <taxon>Trematoda</taxon>
        <taxon>Digenea</taxon>
        <taxon>Strigeidida</taxon>
        <taxon>Schistosomatoidea</taxon>
        <taxon>Schistosomatidae</taxon>
        <taxon>Schistosoma</taxon>
    </lineage>
</organism>
<protein>
    <submittedName>
        <fullName evidence="3">Secreted protein</fullName>
    </submittedName>
</protein>
<accession>A0A183K7D4</accession>
<gene>
    <name evidence="1" type="ORF">SCUD_LOCUS10911</name>
</gene>
<evidence type="ECO:0000313" key="2">
    <source>
        <dbReference type="Proteomes" id="UP000279833"/>
    </source>
</evidence>
<reference evidence="3" key="1">
    <citation type="submission" date="2016-06" db="UniProtKB">
        <authorList>
            <consortium name="WormBaseParasite"/>
        </authorList>
    </citation>
    <scope>IDENTIFICATION</scope>
</reference>
<dbReference type="EMBL" id="UZAK01034071">
    <property type="protein sequence ID" value="VDP42097.1"/>
    <property type="molecule type" value="Genomic_DNA"/>
</dbReference>
<evidence type="ECO:0000313" key="1">
    <source>
        <dbReference type="EMBL" id="VDP42097.1"/>
    </source>
</evidence>